<feature type="compositionally biased region" description="Basic and acidic residues" evidence="1">
    <location>
        <begin position="87"/>
        <end position="98"/>
    </location>
</feature>
<feature type="compositionally biased region" description="Polar residues" evidence="1">
    <location>
        <begin position="12"/>
        <end position="35"/>
    </location>
</feature>
<gene>
    <name evidence="2" type="ORF">EVOR1521_LOCUS2073</name>
</gene>
<evidence type="ECO:0000256" key="1">
    <source>
        <dbReference type="SAM" id="MobiDB-lite"/>
    </source>
</evidence>
<comment type="caution">
    <text evidence="2">The sequence shown here is derived from an EMBL/GenBank/DDBJ whole genome shotgun (WGS) entry which is preliminary data.</text>
</comment>
<name>A0AA36HMK6_9DINO</name>
<dbReference type="Proteomes" id="UP001178507">
    <property type="component" value="Unassembled WGS sequence"/>
</dbReference>
<feature type="region of interest" description="Disordered" evidence="1">
    <location>
        <begin position="1"/>
        <end position="98"/>
    </location>
</feature>
<reference evidence="2" key="1">
    <citation type="submission" date="2023-08" db="EMBL/GenBank/DDBJ databases">
        <authorList>
            <person name="Chen Y."/>
            <person name="Shah S."/>
            <person name="Dougan E. K."/>
            <person name="Thang M."/>
            <person name="Chan C."/>
        </authorList>
    </citation>
    <scope>NUCLEOTIDE SEQUENCE</scope>
</reference>
<dbReference type="EMBL" id="CAUJNA010000102">
    <property type="protein sequence ID" value="CAJ1371862.1"/>
    <property type="molecule type" value="Genomic_DNA"/>
</dbReference>
<keyword evidence="3" id="KW-1185">Reference proteome</keyword>
<evidence type="ECO:0000313" key="3">
    <source>
        <dbReference type="Proteomes" id="UP001178507"/>
    </source>
</evidence>
<evidence type="ECO:0000313" key="2">
    <source>
        <dbReference type="EMBL" id="CAJ1371862.1"/>
    </source>
</evidence>
<proteinExistence type="predicted"/>
<accession>A0AA36HMK6</accession>
<organism evidence="2 3">
    <name type="scientific">Effrenium voratum</name>
    <dbReference type="NCBI Taxonomy" id="2562239"/>
    <lineage>
        <taxon>Eukaryota</taxon>
        <taxon>Sar</taxon>
        <taxon>Alveolata</taxon>
        <taxon>Dinophyceae</taxon>
        <taxon>Suessiales</taxon>
        <taxon>Symbiodiniaceae</taxon>
        <taxon>Effrenium</taxon>
    </lineage>
</organism>
<sequence length="166" mass="18079">MRALLRLMPKASSASSGASWTRTWTSQVNGESQPRSAAASAHAAGGKGWGKHLQARDLRPNPGSQRPAGGLAAVKEPGAARRASTSTRREVPEATRSSRDERLKHIGLNKDILACQSAEEILELCDQRLDEFNQINVVTAFHRIAKYEKARSEGETTESQRGAEFQ</sequence>
<protein>
    <submittedName>
        <fullName evidence="2">Uncharacterized protein</fullName>
    </submittedName>
</protein>
<dbReference type="AlphaFoldDB" id="A0AA36HMK6"/>